<reference evidence="2" key="1">
    <citation type="journal article" date="2019" name="Int. J. Syst. Evol. Microbiol.">
        <title>The Global Catalogue of Microorganisms (GCM) 10K type strain sequencing project: providing services to taxonomists for standard genome sequencing and annotation.</title>
        <authorList>
            <consortium name="The Broad Institute Genomics Platform"/>
            <consortium name="The Broad Institute Genome Sequencing Center for Infectious Disease"/>
            <person name="Wu L."/>
            <person name="Ma J."/>
        </authorList>
    </citation>
    <scope>NUCLEOTIDE SEQUENCE [LARGE SCALE GENOMIC DNA]</scope>
    <source>
        <strain evidence="2">JCM 30331</strain>
    </source>
</reference>
<proteinExistence type="predicted"/>
<evidence type="ECO:0000313" key="2">
    <source>
        <dbReference type="Proteomes" id="UP000647587"/>
    </source>
</evidence>
<evidence type="ECO:0008006" key="3">
    <source>
        <dbReference type="Google" id="ProtNLM"/>
    </source>
</evidence>
<accession>A0ABQ2F155</accession>
<name>A0ABQ2F155_9DEIO</name>
<gene>
    <name evidence="1" type="ORF">GCM10008955_37820</name>
</gene>
<sequence>MLVSGLLQERTALGGVIRDFQGRTLAWIGTLPEPAIPGDYLQGHGELTREHSMAVRTVKIIARGTEPAETYLAHFVKGVGPAIARRITTDLGLAALDKLAHGTIPENVPEKLHLPLRDACRSKTWEQMAALFLLLPGP</sequence>
<protein>
    <recommendedName>
        <fullName evidence="3">ATP-dependent RecD-like DNA helicase</fullName>
    </recommendedName>
</protein>
<evidence type="ECO:0000313" key="1">
    <source>
        <dbReference type="EMBL" id="GGK40468.1"/>
    </source>
</evidence>
<dbReference type="RefSeq" id="WP_189011586.1">
    <property type="nucleotide sequence ID" value="NZ_BMPP01000023.1"/>
</dbReference>
<keyword evidence="2" id="KW-1185">Reference proteome</keyword>
<comment type="caution">
    <text evidence="1">The sequence shown here is derived from an EMBL/GenBank/DDBJ whole genome shotgun (WGS) entry which is preliminary data.</text>
</comment>
<dbReference type="Proteomes" id="UP000647587">
    <property type="component" value="Unassembled WGS sequence"/>
</dbReference>
<dbReference type="EMBL" id="BMPP01000023">
    <property type="protein sequence ID" value="GGK40468.1"/>
    <property type="molecule type" value="Genomic_DNA"/>
</dbReference>
<organism evidence="1 2">
    <name type="scientific">Deinococcus malanensis</name>
    <dbReference type="NCBI Taxonomy" id="1706855"/>
    <lineage>
        <taxon>Bacteria</taxon>
        <taxon>Thermotogati</taxon>
        <taxon>Deinococcota</taxon>
        <taxon>Deinococci</taxon>
        <taxon>Deinococcales</taxon>
        <taxon>Deinococcaceae</taxon>
        <taxon>Deinococcus</taxon>
    </lineage>
</organism>